<dbReference type="InterPro" id="IPR013783">
    <property type="entry name" value="Ig-like_fold"/>
</dbReference>
<evidence type="ECO:0000256" key="3">
    <source>
        <dbReference type="SAM" id="SignalP"/>
    </source>
</evidence>
<dbReference type="InterPro" id="IPR032812">
    <property type="entry name" value="SbsA_Ig"/>
</dbReference>
<dbReference type="InterPro" id="IPR051465">
    <property type="entry name" value="Cell_Envelope_Struct_Comp"/>
</dbReference>
<proteinExistence type="predicted"/>
<accession>A0A9X4H5Z3</accession>
<organism evidence="6 7">
    <name type="scientific">Pelotomaculum isophthalicicum JI</name>
    <dbReference type="NCBI Taxonomy" id="947010"/>
    <lineage>
        <taxon>Bacteria</taxon>
        <taxon>Bacillati</taxon>
        <taxon>Bacillota</taxon>
        <taxon>Clostridia</taxon>
        <taxon>Eubacteriales</taxon>
        <taxon>Desulfotomaculaceae</taxon>
        <taxon>Pelotomaculum</taxon>
    </lineage>
</organism>
<dbReference type="SMART" id="SM00060">
    <property type="entry name" value="FN3"/>
    <property type="match status" value="1"/>
</dbReference>
<feature type="chain" id="PRO_5040967442" evidence="3">
    <location>
        <begin position="27"/>
        <end position="786"/>
    </location>
</feature>
<comment type="caution">
    <text evidence="6">The sequence shown here is derived from an EMBL/GenBank/DDBJ whole genome shotgun (WGS) entry which is preliminary data.</text>
</comment>
<evidence type="ECO:0000256" key="2">
    <source>
        <dbReference type="ARBA" id="ARBA00022737"/>
    </source>
</evidence>
<feature type="domain" description="SLH" evidence="5">
    <location>
        <begin position="663"/>
        <end position="721"/>
    </location>
</feature>
<dbReference type="EMBL" id="JAKOAV010000019">
    <property type="protein sequence ID" value="MDF9408792.1"/>
    <property type="molecule type" value="Genomic_DNA"/>
</dbReference>
<dbReference type="InterPro" id="IPR003961">
    <property type="entry name" value="FN3_dom"/>
</dbReference>
<name>A0A9X4H5Z3_9FIRM</name>
<dbReference type="CDD" id="cd00063">
    <property type="entry name" value="FN3"/>
    <property type="match status" value="1"/>
</dbReference>
<evidence type="ECO:0000313" key="7">
    <source>
        <dbReference type="Proteomes" id="UP001154312"/>
    </source>
</evidence>
<evidence type="ECO:0000256" key="1">
    <source>
        <dbReference type="ARBA" id="ARBA00022729"/>
    </source>
</evidence>
<feature type="domain" description="SLH" evidence="5">
    <location>
        <begin position="725"/>
        <end position="786"/>
    </location>
</feature>
<dbReference type="Pfam" id="PF00395">
    <property type="entry name" value="SLH"/>
    <property type="match status" value="3"/>
</dbReference>
<keyword evidence="2" id="KW-0677">Repeat</keyword>
<dbReference type="PROSITE" id="PS51272">
    <property type="entry name" value="SLH"/>
    <property type="match status" value="3"/>
</dbReference>
<feature type="domain" description="Fibronectin type-III" evidence="4">
    <location>
        <begin position="182"/>
        <end position="286"/>
    </location>
</feature>
<evidence type="ECO:0000259" key="4">
    <source>
        <dbReference type="PROSITE" id="PS50853"/>
    </source>
</evidence>
<reference evidence="6" key="1">
    <citation type="submission" date="2022-02" db="EMBL/GenBank/DDBJ databases">
        <authorList>
            <person name="Leng L."/>
        </authorList>
    </citation>
    <scope>NUCLEOTIDE SEQUENCE</scope>
    <source>
        <strain evidence="6">JI</strain>
    </source>
</reference>
<gene>
    <name evidence="6" type="ORF">L7E55_10565</name>
</gene>
<keyword evidence="7" id="KW-1185">Reference proteome</keyword>
<dbReference type="PROSITE" id="PS50853">
    <property type="entry name" value="FN3"/>
    <property type="match status" value="1"/>
</dbReference>
<dbReference type="PANTHER" id="PTHR43308:SF5">
    <property type="entry name" value="S-LAYER PROTEIN _ PEPTIDOGLYCAN ENDO-BETA-N-ACETYLGLUCOSAMINIDASE"/>
    <property type="match status" value="1"/>
</dbReference>
<dbReference type="Proteomes" id="UP001154312">
    <property type="component" value="Unassembled WGS sequence"/>
</dbReference>
<dbReference type="Gene3D" id="2.60.40.10">
    <property type="entry name" value="Immunoglobulins"/>
    <property type="match status" value="1"/>
</dbReference>
<sequence>MSLNSRSAGILLSLLCFLFFLGSASATDLTSLSVQSSTYVPGQEGRYTLTFKSGEQLNLSVGSYVYVNFPQGFSFVQNSISSEDPGCTLASIQYKNNSTDKYWSVLNGDVSVAGDVYRFIFQPTVSGSVYTNANINIYMVVPGVVNAPAVGTGTVTLSVYGANGNSYTKSASVTLGDPPASAPSNLGVVAANSLKVNATWDTVVGATRYQLLYSSDPEGTYIQACDFGKEPDPGQEWSLTSNSCSYSGTGNGGLEAGKTYYFKVRAGNQYGYGPASQPVAVAIPAVTLQQSTPVDGGYASIGGSITAVFNQPVRITDNDKIQVYEKNTGKPVTKNQVSVDGSTVTISAALSYRTAYQVVFHELALEGTVCQGFYNRLIGWSFTTYGSSSGSSNPVSSSTSPATNSGLTSSFSDADVASALKNAETSPKVTLSTSGSTTGLSLTISQLGTIASMGKPVEVTVSNADVNLTLDPAALLGGIQGTAQSVSIGARVVDSGATPAGGAVMIAGKVFELSITALMQDGKTQSIDKLAGTISVALPVTAESKEAAQRGELTAAYYDQESGSWVSLDNGTYDAEKGAFSFQTSHLSKWALVYKESLGGPVTFSDIQGHWAQKEVEFMAGKGYLKGVGGGLFAPENNVTRAEFAAMLARCLGLLGEQQCPFADVPQDAWFRNAVSQAYTAGIVKGISDSSFAPDSLISREQTAMMAANALRYKNAKESAGIDVLDQFADKNLISDWAAESCAMAVDKGIIKGSGGLFAPANNATRAEAAVMLYRVLNSLNLERGE</sequence>
<dbReference type="Pfam" id="PF13205">
    <property type="entry name" value="Big_5"/>
    <property type="match status" value="1"/>
</dbReference>
<feature type="domain" description="SLH" evidence="5">
    <location>
        <begin position="599"/>
        <end position="662"/>
    </location>
</feature>
<dbReference type="InterPro" id="IPR001119">
    <property type="entry name" value="SLH_dom"/>
</dbReference>
<dbReference type="InterPro" id="IPR036116">
    <property type="entry name" value="FN3_sf"/>
</dbReference>
<dbReference type="RefSeq" id="WP_277444192.1">
    <property type="nucleotide sequence ID" value="NZ_JAKOAV010000019.1"/>
</dbReference>
<feature type="signal peptide" evidence="3">
    <location>
        <begin position="1"/>
        <end position="26"/>
    </location>
</feature>
<evidence type="ECO:0000313" key="6">
    <source>
        <dbReference type="EMBL" id="MDF9408792.1"/>
    </source>
</evidence>
<dbReference type="PANTHER" id="PTHR43308">
    <property type="entry name" value="OUTER MEMBRANE PROTEIN ALPHA-RELATED"/>
    <property type="match status" value="1"/>
</dbReference>
<dbReference type="AlphaFoldDB" id="A0A9X4H5Z3"/>
<dbReference type="SUPFAM" id="SSF49265">
    <property type="entry name" value="Fibronectin type III"/>
    <property type="match status" value="1"/>
</dbReference>
<protein>
    <submittedName>
        <fullName evidence="6">S-layer homology domain-containing protein</fullName>
    </submittedName>
</protein>
<keyword evidence="1 3" id="KW-0732">Signal</keyword>
<evidence type="ECO:0000259" key="5">
    <source>
        <dbReference type="PROSITE" id="PS51272"/>
    </source>
</evidence>